<feature type="compositionally biased region" description="Basic and acidic residues" evidence="1">
    <location>
        <begin position="7"/>
        <end position="23"/>
    </location>
</feature>
<sequence length="293" mass="33071">MDEEQEREVIHEVERERQVERPPKVPPATHSIHPDVVAFVKTGIVPTASKGFSRAFETLDVTSAAASEAHIWSPYVLTTTDFQKTVGSSNKMDEYMRHVMWVVSGKRAHNDALVILSPYEVNHLLSEIRSSDKVHLHVYTPRTSQSMKSCDDLALYSIPTTPTGWTPPPLLMDQLNVFAGQLYLKDYETYIRLCRFLCIYTKDTQDEEGIEVGCDGFILPNYRPQHLHGVSTFQTTPLDSLSTLMGIRRKGMRFAPTHMGKLLDGRLLSEDDFDDVGFVLPLSCHDIGTDDTT</sequence>
<organism evidence="2 3">
    <name type="scientific">Boletus reticuloceps</name>
    <dbReference type="NCBI Taxonomy" id="495285"/>
    <lineage>
        <taxon>Eukaryota</taxon>
        <taxon>Fungi</taxon>
        <taxon>Dikarya</taxon>
        <taxon>Basidiomycota</taxon>
        <taxon>Agaricomycotina</taxon>
        <taxon>Agaricomycetes</taxon>
        <taxon>Agaricomycetidae</taxon>
        <taxon>Boletales</taxon>
        <taxon>Boletineae</taxon>
        <taxon>Boletaceae</taxon>
        <taxon>Boletoideae</taxon>
        <taxon>Boletus</taxon>
    </lineage>
</organism>
<evidence type="ECO:0000313" key="3">
    <source>
        <dbReference type="Proteomes" id="UP000683000"/>
    </source>
</evidence>
<reference evidence="2" key="1">
    <citation type="submission" date="2021-03" db="EMBL/GenBank/DDBJ databases">
        <title>Evolutionary innovations through gain and loss of genes in the ectomycorrhizal Boletales.</title>
        <authorList>
            <person name="Wu G."/>
            <person name="Miyauchi S."/>
            <person name="Morin E."/>
            <person name="Yang Z.-L."/>
            <person name="Xu J."/>
            <person name="Martin F.M."/>
        </authorList>
    </citation>
    <scope>NUCLEOTIDE SEQUENCE</scope>
    <source>
        <strain evidence="2">BR01</strain>
    </source>
</reference>
<protein>
    <submittedName>
        <fullName evidence="2">Uncharacterized protein</fullName>
    </submittedName>
</protein>
<dbReference type="AlphaFoldDB" id="A0A8I2YVP8"/>
<comment type="caution">
    <text evidence="2">The sequence shown here is derived from an EMBL/GenBank/DDBJ whole genome shotgun (WGS) entry which is preliminary data.</text>
</comment>
<keyword evidence="3" id="KW-1185">Reference proteome</keyword>
<proteinExistence type="predicted"/>
<evidence type="ECO:0000313" key="2">
    <source>
        <dbReference type="EMBL" id="KAG6377803.1"/>
    </source>
</evidence>
<accession>A0A8I2YVP8</accession>
<evidence type="ECO:0000256" key="1">
    <source>
        <dbReference type="SAM" id="MobiDB-lite"/>
    </source>
</evidence>
<name>A0A8I2YVP8_9AGAM</name>
<dbReference type="OrthoDB" id="3182339at2759"/>
<feature type="region of interest" description="Disordered" evidence="1">
    <location>
        <begin position="1"/>
        <end position="30"/>
    </location>
</feature>
<gene>
    <name evidence="2" type="ORF">JVT61DRAFT_14576</name>
</gene>
<dbReference type="EMBL" id="JAGFBS010000008">
    <property type="protein sequence ID" value="KAG6377803.1"/>
    <property type="molecule type" value="Genomic_DNA"/>
</dbReference>
<dbReference type="Proteomes" id="UP000683000">
    <property type="component" value="Unassembled WGS sequence"/>
</dbReference>